<feature type="region of interest" description="Disordered" evidence="1">
    <location>
        <begin position="69"/>
        <end position="104"/>
    </location>
</feature>
<protein>
    <submittedName>
        <fullName evidence="2">Uncharacterized protein</fullName>
    </submittedName>
</protein>
<gene>
    <name evidence="2" type="ORF">DY000_02020860</name>
</gene>
<accession>A0ABQ7EBA3</accession>
<name>A0ABQ7EBA3_BRACR</name>
<proteinExistence type="predicted"/>
<evidence type="ECO:0000256" key="1">
    <source>
        <dbReference type="SAM" id="MobiDB-lite"/>
    </source>
</evidence>
<dbReference type="Proteomes" id="UP000266723">
    <property type="component" value="Unassembled WGS sequence"/>
</dbReference>
<comment type="caution">
    <text evidence="2">The sequence shown here is derived from an EMBL/GenBank/DDBJ whole genome shotgun (WGS) entry which is preliminary data.</text>
</comment>
<feature type="compositionally biased region" description="Polar residues" evidence="1">
    <location>
        <begin position="1"/>
        <end position="11"/>
    </location>
</feature>
<dbReference type="EMBL" id="QGKV02000299">
    <property type="protein sequence ID" value="KAF3593544.1"/>
    <property type="molecule type" value="Genomic_DNA"/>
</dbReference>
<reference evidence="2 3" key="1">
    <citation type="journal article" date="2020" name="BMC Genomics">
        <title>Intraspecific diversification of the crop wild relative Brassica cretica Lam. using demographic model selection.</title>
        <authorList>
            <person name="Kioukis A."/>
            <person name="Michalopoulou V.A."/>
            <person name="Briers L."/>
            <person name="Pirintsos S."/>
            <person name="Studholme D.J."/>
            <person name="Pavlidis P."/>
            <person name="Sarris P.F."/>
        </authorList>
    </citation>
    <scope>NUCLEOTIDE SEQUENCE [LARGE SCALE GENOMIC DNA]</scope>
    <source>
        <strain evidence="3">cv. PFS-1207/04</strain>
    </source>
</reference>
<feature type="compositionally biased region" description="Basic and acidic residues" evidence="1">
    <location>
        <begin position="85"/>
        <end position="104"/>
    </location>
</feature>
<feature type="compositionally biased region" description="Basic and acidic residues" evidence="1">
    <location>
        <begin position="12"/>
        <end position="27"/>
    </location>
</feature>
<sequence length="104" mass="11869">MKNNQQKAKITTKQEETYITNDKHNHQLREHIRWRTLSKPGVANMAKGRVTETQAAMKSATRCGNIYGRVDKTKSSNRGAVPELSKSDHQKPYLENQDEKGLSM</sequence>
<evidence type="ECO:0000313" key="3">
    <source>
        <dbReference type="Proteomes" id="UP000266723"/>
    </source>
</evidence>
<feature type="region of interest" description="Disordered" evidence="1">
    <location>
        <begin position="1"/>
        <end position="27"/>
    </location>
</feature>
<organism evidence="2 3">
    <name type="scientific">Brassica cretica</name>
    <name type="common">Mustard</name>
    <dbReference type="NCBI Taxonomy" id="69181"/>
    <lineage>
        <taxon>Eukaryota</taxon>
        <taxon>Viridiplantae</taxon>
        <taxon>Streptophyta</taxon>
        <taxon>Embryophyta</taxon>
        <taxon>Tracheophyta</taxon>
        <taxon>Spermatophyta</taxon>
        <taxon>Magnoliopsida</taxon>
        <taxon>eudicotyledons</taxon>
        <taxon>Gunneridae</taxon>
        <taxon>Pentapetalae</taxon>
        <taxon>rosids</taxon>
        <taxon>malvids</taxon>
        <taxon>Brassicales</taxon>
        <taxon>Brassicaceae</taxon>
        <taxon>Brassiceae</taxon>
        <taxon>Brassica</taxon>
    </lineage>
</organism>
<evidence type="ECO:0000313" key="2">
    <source>
        <dbReference type="EMBL" id="KAF3593544.1"/>
    </source>
</evidence>
<keyword evidence="3" id="KW-1185">Reference proteome</keyword>